<organism evidence="1 2">
    <name type="scientific">Aspergillus fijiensis CBS 313.89</name>
    <dbReference type="NCBI Taxonomy" id="1448319"/>
    <lineage>
        <taxon>Eukaryota</taxon>
        <taxon>Fungi</taxon>
        <taxon>Dikarya</taxon>
        <taxon>Ascomycota</taxon>
        <taxon>Pezizomycotina</taxon>
        <taxon>Eurotiomycetes</taxon>
        <taxon>Eurotiomycetidae</taxon>
        <taxon>Eurotiales</taxon>
        <taxon>Aspergillaceae</taxon>
        <taxon>Aspergillus</taxon>
    </lineage>
</organism>
<dbReference type="EMBL" id="KZ824653">
    <property type="protein sequence ID" value="RAK75842.1"/>
    <property type="molecule type" value="Genomic_DNA"/>
</dbReference>
<keyword evidence="2" id="KW-1185">Reference proteome</keyword>
<proteinExistence type="predicted"/>
<accession>A0A8G1VX39</accession>
<dbReference type="VEuPathDB" id="FungiDB:BO72DRAFT_497574"/>
<sequence>MQPKVGSLCLRLDLAVKELGSLARSGKFRVCGFWDILWPPNHLSRWSSHARISRIEQPFLKIGSRGCMTESKPNLLATSQALISMAPFALAFGMLSEGSGIAAEKGVGAISGAVVIVVLAALTALCDSSSGWWWCWRVVSLSVLVDAGGVSLAQGTGQAIPQAGQAWPRAPGTGLGIDLVELRTPVPRAP</sequence>
<gene>
    <name evidence="1" type="ORF">BO72DRAFT_497574</name>
</gene>
<dbReference type="GeneID" id="63866032"/>
<dbReference type="AlphaFoldDB" id="A0A8G1VX39"/>
<evidence type="ECO:0000313" key="1">
    <source>
        <dbReference type="EMBL" id="RAK75842.1"/>
    </source>
</evidence>
<evidence type="ECO:0000313" key="2">
    <source>
        <dbReference type="Proteomes" id="UP000249789"/>
    </source>
</evidence>
<name>A0A8G1VX39_9EURO</name>
<reference evidence="1 2" key="1">
    <citation type="submission" date="2018-02" db="EMBL/GenBank/DDBJ databases">
        <title>The genomes of Aspergillus section Nigri reveals drivers in fungal speciation.</title>
        <authorList>
            <consortium name="DOE Joint Genome Institute"/>
            <person name="Vesth T.C."/>
            <person name="Nybo J."/>
            <person name="Theobald S."/>
            <person name="Brandl J."/>
            <person name="Frisvad J.C."/>
            <person name="Nielsen K.F."/>
            <person name="Lyhne E.K."/>
            <person name="Kogle M.E."/>
            <person name="Kuo A."/>
            <person name="Riley R."/>
            <person name="Clum A."/>
            <person name="Nolan M."/>
            <person name="Lipzen A."/>
            <person name="Salamov A."/>
            <person name="Henrissat B."/>
            <person name="Wiebenga A."/>
            <person name="De vries R.P."/>
            <person name="Grigoriev I.V."/>
            <person name="Mortensen U.H."/>
            <person name="Andersen M.R."/>
            <person name="Baker S.E."/>
        </authorList>
    </citation>
    <scope>NUCLEOTIDE SEQUENCE [LARGE SCALE GENOMIC DNA]</scope>
    <source>
        <strain evidence="1 2">CBS 313.89</strain>
    </source>
</reference>
<dbReference type="RefSeq" id="XP_040799852.1">
    <property type="nucleotide sequence ID" value="XM_040948699.1"/>
</dbReference>
<dbReference type="Proteomes" id="UP000249789">
    <property type="component" value="Unassembled WGS sequence"/>
</dbReference>
<protein>
    <submittedName>
        <fullName evidence="1">Uncharacterized protein</fullName>
    </submittedName>
</protein>